<evidence type="ECO:0000256" key="7">
    <source>
        <dbReference type="ARBA" id="ARBA00023136"/>
    </source>
</evidence>
<dbReference type="RefSeq" id="WP_168721485.1">
    <property type="nucleotide sequence ID" value="NZ_JAAXPN010000001.1"/>
</dbReference>
<evidence type="ECO:0000256" key="2">
    <source>
        <dbReference type="ARBA" id="ARBA00005632"/>
    </source>
</evidence>
<organism evidence="9 10">
    <name type="scientific">Periweissella fabalis</name>
    <dbReference type="NCBI Taxonomy" id="1070421"/>
    <lineage>
        <taxon>Bacteria</taxon>
        <taxon>Bacillati</taxon>
        <taxon>Bacillota</taxon>
        <taxon>Bacilli</taxon>
        <taxon>Lactobacillales</taxon>
        <taxon>Lactobacillaceae</taxon>
        <taxon>Periweissella</taxon>
    </lineage>
</organism>
<evidence type="ECO:0000256" key="3">
    <source>
        <dbReference type="ARBA" id="ARBA00021903"/>
    </source>
</evidence>
<dbReference type="GO" id="GO:0005886">
    <property type="term" value="C:plasma membrane"/>
    <property type="evidence" value="ECO:0007669"/>
    <property type="project" value="UniProtKB-SubCell"/>
</dbReference>
<accession>A0A7X6N0Y9</accession>
<keyword evidence="7 8" id="KW-0472">Membrane</keyword>
<evidence type="ECO:0000313" key="9">
    <source>
        <dbReference type="EMBL" id="NKZ23701.1"/>
    </source>
</evidence>
<dbReference type="AlphaFoldDB" id="A0A7X6N0Y9"/>
<feature type="transmembrane region" description="Helical" evidence="8">
    <location>
        <begin position="105"/>
        <end position="124"/>
    </location>
</feature>
<dbReference type="PANTHER" id="PTHR37819:SF1">
    <property type="entry name" value="PROTEIN PSIE"/>
    <property type="match status" value="1"/>
</dbReference>
<comment type="caution">
    <text evidence="9">The sequence shown here is derived from an EMBL/GenBank/DDBJ whole genome shotgun (WGS) entry which is preliminary data.</text>
</comment>
<dbReference type="InterPro" id="IPR020948">
    <property type="entry name" value="P_starv_induced_PsiE-like"/>
</dbReference>
<dbReference type="Proteomes" id="UP000549765">
    <property type="component" value="Unassembled WGS sequence"/>
</dbReference>
<name>A0A7X6N0Y9_9LACO</name>
<sequence>MNRKYIDRTYVIILDIAMVALGLIMISFFGKEIWNLGSMLLAGGASVNFYKVSEIILETFMFFEFAILTREYFVQDRISLQNFIYIGITAMLRNLLVIHNDTLDILIQAAAISLLVLVFIAYNLSKRYILTQKHHDERDGKIFIEEHPENDF</sequence>
<evidence type="ECO:0000256" key="5">
    <source>
        <dbReference type="ARBA" id="ARBA00022692"/>
    </source>
</evidence>
<dbReference type="InterPro" id="IPR009315">
    <property type="entry name" value="P_starv_induced_PsiE"/>
</dbReference>
<feature type="transmembrane region" description="Helical" evidence="8">
    <location>
        <begin position="12"/>
        <end position="29"/>
    </location>
</feature>
<gene>
    <name evidence="9" type="ORF">HF964_02610</name>
</gene>
<evidence type="ECO:0000256" key="1">
    <source>
        <dbReference type="ARBA" id="ARBA00004429"/>
    </source>
</evidence>
<comment type="subcellular location">
    <subcellularLocation>
        <location evidence="1">Cell inner membrane</location>
        <topology evidence="1">Multi-pass membrane protein</topology>
    </subcellularLocation>
</comment>
<dbReference type="GO" id="GO:0016036">
    <property type="term" value="P:cellular response to phosphate starvation"/>
    <property type="evidence" value="ECO:0007669"/>
    <property type="project" value="InterPro"/>
</dbReference>
<protein>
    <recommendedName>
        <fullName evidence="3">Protein PsiE</fullName>
    </recommendedName>
</protein>
<evidence type="ECO:0000256" key="8">
    <source>
        <dbReference type="SAM" id="Phobius"/>
    </source>
</evidence>
<comment type="similarity">
    <text evidence="2">Belongs to the PsiE family.</text>
</comment>
<evidence type="ECO:0000256" key="4">
    <source>
        <dbReference type="ARBA" id="ARBA00022475"/>
    </source>
</evidence>
<evidence type="ECO:0000313" key="10">
    <source>
        <dbReference type="Proteomes" id="UP000549765"/>
    </source>
</evidence>
<dbReference type="PANTHER" id="PTHR37819">
    <property type="entry name" value="PROTEIN PSIE"/>
    <property type="match status" value="1"/>
</dbReference>
<dbReference type="Pfam" id="PF06146">
    <property type="entry name" value="PsiE"/>
    <property type="match status" value="1"/>
</dbReference>
<reference evidence="9 10" key="1">
    <citation type="submission" date="2020-04" db="EMBL/GenBank/DDBJ databases">
        <title>MicrobeNet Type strains.</title>
        <authorList>
            <person name="Nicholson A.C."/>
        </authorList>
    </citation>
    <scope>NUCLEOTIDE SEQUENCE [LARGE SCALE GENOMIC DNA]</scope>
    <source>
        <strain evidence="9 10">CCUG 61472</strain>
    </source>
</reference>
<evidence type="ECO:0000256" key="6">
    <source>
        <dbReference type="ARBA" id="ARBA00022989"/>
    </source>
</evidence>
<keyword evidence="5 8" id="KW-0812">Transmembrane</keyword>
<dbReference type="EMBL" id="JAAXPN010000001">
    <property type="protein sequence ID" value="NKZ23701.1"/>
    <property type="molecule type" value="Genomic_DNA"/>
</dbReference>
<keyword evidence="10" id="KW-1185">Reference proteome</keyword>
<proteinExistence type="inferred from homology"/>
<keyword evidence="4" id="KW-1003">Cell membrane</keyword>
<keyword evidence="6 8" id="KW-1133">Transmembrane helix</keyword>